<dbReference type="Proteomes" id="UP000192902">
    <property type="component" value="Chromosome"/>
</dbReference>
<dbReference type="InterPro" id="IPR029063">
    <property type="entry name" value="SAM-dependent_MTases_sf"/>
</dbReference>
<feature type="domain" description="Methyltransferase" evidence="1">
    <location>
        <begin position="45"/>
        <end position="157"/>
    </location>
</feature>
<dbReference type="InterPro" id="IPR025714">
    <property type="entry name" value="Methyltranfer_dom"/>
</dbReference>
<accession>A0A1W6BXT5</accession>
<dbReference type="eggNOG" id="COG2226">
    <property type="taxonomic scope" value="Bacteria"/>
</dbReference>
<dbReference type="EMBL" id="CP020867">
    <property type="protein sequence ID" value="ARJ56929.1"/>
    <property type="molecule type" value="Genomic_DNA"/>
</dbReference>
<keyword evidence="2" id="KW-0808">Transferase</keyword>
<dbReference type="STRING" id="1121267.CCUN_1341"/>
<evidence type="ECO:0000259" key="1">
    <source>
        <dbReference type="Pfam" id="PF13847"/>
    </source>
</evidence>
<keyword evidence="2" id="KW-0489">Methyltransferase</keyword>
<dbReference type="GO" id="GO:0032259">
    <property type="term" value="P:methylation"/>
    <property type="evidence" value="ECO:0007669"/>
    <property type="project" value="UniProtKB-KW"/>
</dbReference>
<dbReference type="PANTHER" id="PTHR43861">
    <property type="entry name" value="TRANS-ACONITATE 2-METHYLTRANSFERASE-RELATED"/>
    <property type="match status" value="1"/>
</dbReference>
<evidence type="ECO:0000313" key="2">
    <source>
        <dbReference type="EMBL" id="ARJ56929.1"/>
    </source>
</evidence>
<dbReference type="CDD" id="cd02440">
    <property type="entry name" value="AdoMet_MTases"/>
    <property type="match status" value="1"/>
</dbReference>
<dbReference type="Pfam" id="PF13847">
    <property type="entry name" value="Methyltransf_31"/>
    <property type="match status" value="1"/>
</dbReference>
<dbReference type="Gene3D" id="3.40.50.150">
    <property type="entry name" value="Vaccinia Virus protein VP39"/>
    <property type="match status" value="1"/>
</dbReference>
<dbReference type="GO" id="GO:0008168">
    <property type="term" value="F:methyltransferase activity"/>
    <property type="evidence" value="ECO:0007669"/>
    <property type="project" value="UniProtKB-KW"/>
</dbReference>
<dbReference type="OrthoDB" id="5363250at2"/>
<dbReference type="SUPFAM" id="SSF53335">
    <property type="entry name" value="S-adenosyl-L-methionine-dependent methyltransferases"/>
    <property type="match status" value="1"/>
</dbReference>
<dbReference type="RefSeq" id="WP_027306531.1">
    <property type="nucleotide sequence ID" value="NZ_CP020867.1"/>
</dbReference>
<reference evidence="2 3" key="1">
    <citation type="submission" date="2017-04" db="EMBL/GenBank/DDBJ databases">
        <title>Complete genome sequence of the Campylobacter cuniculorum type strain LMG24588.</title>
        <authorList>
            <person name="Miller W.G."/>
            <person name="Yee E."/>
            <person name="Revez J."/>
            <person name="Bono J.L."/>
            <person name="Rossi M."/>
        </authorList>
    </citation>
    <scope>NUCLEOTIDE SEQUENCE [LARGE SCALE GENOMIC DNA]</scope>
    <source>
        <strain evidence="2 3">LMG 24588</strain>
    </source>
</reference>
<protein>
    <submittedName>
        <fullName evidence="2">Methyltransferase</fullName>
    </submittedName>
</protein>
<organism evidence="2 3">
    <name type="scientific">Campylobacter cuniculorum DSM 23162 = LMG 24588</name>
    <dbReference type="NCBI Taxonomy" id="1121267"/>
    <lineage>
        <taxon>Bacteria</taxon>
        <taxon>Pseudomonadati</taxon>
        <taxon>Campylobacterota</taxon>
        <taxon>Epsilonproteobacteria</taxon>
        <taxon>Campylobacterales</taxon>
        <taxon>Campylobacteraceae</taxon>
        <taxon>Campylobacter</taxon>
    </lineage>
</organism>
<proteinExistence type="predicted"/>
<gene>
    <name evidence="2" type="ORF">CCUN_1341</name>
</gene>
<dbReference type="PANTHER" id="PTHR43861:SF1">
    <property type="entry name" value="TRANS-ACONITATE 2-METHYLTRANSFERASE"/>
    <property type="match status" value="1"/>
</dbReference>
<evidence type="ECO:0000313" key="3">
    <source>
        <dbReference type="Proteomes" id="UP000192902"/>
    </source>
</evidence>
<dbReference type="AlphaFoldDB" id="A0A1W6BXT5"/>
<sequence length="256" mass="29456">MHDHIKEYWENQALKFHNSSLATSPDSIAFELEIETLMHYLSSWDKICDVGCGNGMKAKSLVVNLECDYVGIDFSGQMIKAANAVRSELLKQNPQLKITFKQADILEQNLFEKQSFDKVVSTRCLINLRNFQAQKKAIKNIASFLKKDGIFLCIENTLDALKNLNDVRERFGLEPIAVRWHNCYFKEKELLEFVKEDFVCEKIDNFASTYYLISRTLNALMSDVVDYNSKLNLLSAKLPAIGDFSPMKCFVLRKRV</sequence>
<dbReference type="KEGG" id="ccun:CCUN_1341"/>
<name>A0A1W6BXT5_9BACT</name>